<evidence type="ECO:0000313" key="3">
    <source>
        <dbReference type="Proteomes" id="UP000023152"/>
    </source>
</evidence>
<accession>X6MVF3</accession>
<reference evidence="2 3" key="1">
    <citation type="journal article" date="2013" name="Curr. Biol.">
        <title>The Genome of the Foraminiferan Reticulomyxa filosa.</title>
        <authorList>
            <person name="Glockner G."/>
            <person name="Hulsmann N."/>
            <person name="Schleicher M."/>
            <person name="Noegel A.A."/>
            <person name="Eichinger L."/>
            <person name="Gallinger C."/>
            <person name="Pawlowski J."/>
            <person name="Sierra R."/>
            <person name="Euteneuer U."/>
            <person name="Pillet L."/>
            <person name="Moustafa A."/>
            <person name="Platzer M."/>
            <person name="Groth M."/>
            <person name="Szafranski K."/>
            <person name="Schliwa M."/>
        </authorList>
    </citation>
    <scope>NUCLEOTIDE SEQUENCE [LARGE SCALE GENOMIC DNA]</scope>
</reference>
<dbReference type="EMBL" id="ASPP01017285">
    <property type="protein sequence ID" value="ETO17085.1"/>
    <property type="molecule type" value="Genomic_DNA"/>
</dbReference>
<comment type="caution">
    <text evidence="2">The sequence shown here is derived from an EMBL/GenBank/DDBJ whole genome shotgun (WGS) entry which is preliminary data.</text>
</comment>
<sequence length="202" mass="23224">MIGIGAFGSTAKVCICLIVKFVFFIFLFLFKMIGEFGGKENEGKNRLEKGMGKEKRVENVVGKFFLRKMKKNKKMNNKNLKKNEKKMLKNIVMIKKMKKKSKKKEQKKEKNGDCSIENLENVRIATRTNIKLMNISGQSRGCNESVGEVCEPTNKKDFIVVEIRANFMSNQQSRSVDRSISNLACTCAYSQLWIYCRDCTNE</sequence>
<gene>
    <name evidence="2" type="ORF">RFI_20242</name>
</gene>
<keyword evidence="1" id="KW-1133">Transmembrane helix</keyword>
<dbReference type="Proteomes" id="UP000023152">
    <property type="component" value="Unassembled WGS sequence"/>
</dbReference>
<feature type="transmembrane region" description="Helical" evidence="1">
    <location>
        <begin position="6"/>
        <end position="30"/>
    </location>
</feature>
<proteinExistence type="predicted"/>
<protein>
    <submittedName>
        <fullName evidence="2">Uncharacterized protein</fullName>
    </submittedName>
</protein>
<keyword evidence="1" id="KW-0812">Transmembrane</keyword>
<evidence type="ECO:0000256" key="1">
    <source>
        <dbReference type="SAM" id="Phobius"/>
    </source>
</evidence>
<keyword evidence="1" id="KW-0472">Membrane</keyword>
<dbReference type="AlphaFoldDB" id="X6MVF3"/>
<keyword evidence="3" id="KW-1185">Reference proteome</keyword>
<organism evidence="2 3">
    <name type="scientific">Reticulomyxa filosa</name>
    <dbReference type="NCBI Taxonomy" id="46433"/>
    <lineage>
        <taxon>Eukaryota</taxon>
        <taxon>Sar</taxon>
        <taxon>Rhizaria</taxon>
        <taxon>Retaria</taxon>
        <taxon>Foraminifera</taxon>
        <taxon>Monothalamids</taxon>
        <taxon>Reticulomyxidae</taxon>
        <taxon>Reticulomyxa</taxon>
    </lineage>
</organism>
<evidence type="ECO:0000313" key="2">
    <source>
        <dbReference type="EMBL" id="ETO17085.1"/>
    </source>
</evidence>
<name>X6MVF3_RETFI</name>